<dbReference type="InterPro" id="IPR013325">
    <property type="entry name" value="RNA_pol_sigma_r2"/>
</dbReference>
<keyword evidence="3 7" id="KW-0346">Stress response</keyword>
<dbReference type="FunFam" id="1.10.10.10:FF:000285">
    <property type="entry name" value="RNA polymerase sigma factor RpoH"/>
    <property type="match status" value="1"/>
</dbReference>
<dbReference type="HAMAP" id="MF_00961">
    <property type="entry name" value="Sigma70_RpoH"/>
    <property type="match status" value="1"/>
</dbReference>
<feature type="region of interest" description="Sigma-70 factor domain-2" evidence="7">
    <location>
        <begin position="54"/>
        <end position="123"/>
    </location>
</feature>
<dbReference type="InterPro" id="IPR000943">
    <property type="entry name" value="RNA_pol_sigma70"/>
</dbReference>
<dbReference type="Pfam" id="PF04545">
    <property type="entry name" value="Sigma70_r4"/>
    <property type="match status" value="1"/>
</dbReference>
<dbReference type="InterPro" id="IPR012759">
    <property type="entry name" value="RNA_pol_sigma_RpoH_proteobac"/>
</dbReference>
<comment type="similarity">
    <text evidence="7">Belongs to the sigma-70 factor family. RpoH subfamily.</text>
</comment>
<dbReference type="InterPro" id="IPR007627">
    <property type="entry name" value="RNA_pol_sigma70_r2"/>
</dbReference>
<dbReference type="SUPFAM" id="SSF88946">
    <property type="entry name" value="Sigma2 domain of RNA polymerase sigma factors"/>
    <property type="match status" value="1"/>
</dbReference>
<dbReference type="FunFam" id="1.20.120.1810:FF:000001">
    <property type="entry name" value="RNA polymerase sigma factor RpoH"/>
    <property type="match status" value="1"/>
</dbReference>
<evidence type="ECO:0000256" key="8">
    <source>
        <dbReference type="NCBIfam" id="TIGR02392"/>
    </source>
</evidence>
<dbReference type="InterPro" id="IPR036388">
    <property type="entry name" value="WH-like_DNA-bd_sf"/>
</dbReference>
<comment type="subunit">
    <text evidence="7">Interacts with the RNA polymerase core enzyme.</text>
</comment>
<dbReference type="InterPro" id="IPR014284">
    <property type="entry name" value="RNA_pol_sigma-70_dom"/>
</dbReference>
<dbReference type="PROSITE" id="PS00716">
    <property type="entry name" value="SIGMA70_2"/>
    <property type="match status" value="1"/>
</dbReference>
<comment type="subcellular location">
    <subcellularLocation>
        <location evidence="7">Cytoplasm</location>
    </subcellularLocation>
</comment>
<comment type="caution">
    <text evidence="7">Lacks conserved residue(s) required for the propagation of feature annotation.</text>
</comment>
<feature type="domain" description="RNA polymerase sigma-70" evidence="9">
    <location>
        <begin position="78"/>
        <end position="91"/>
    </location>
</feature>
<keyword evidence="2 7" id="KW-0805">Transcription regulation</keyword>
<feature type="short sequence motif" description="Interaction with polymerase core subunit RpoC" evidence="7">
    <location>
        <begin position="78"/>
        <end position="81"/>
    </location>
</feature>
<dbReference type="GO" id="GO:0006352">
    <property type="term" value="P:DNA-templated transcription initiation"/>
    <property type="evidence" value="ECO:0007669"/>
    <property type="project" value="UniProtKB-UniRule"/>
</dbReference>
<dbReference type="PANTHER" id="PTHR30376:SF3">
    <property type="entry name" value="RNA POLYMERASE SIGMA FACTOR RPOH"/>
    <property type="match status" value="1"/>
</dbReference>
<dbReference type="KEGG" id="asem:NNL22_16285"/>
<dbReference type="Gene3D" id="1.10.10.10">
    <property type="entry name" value="Winged helix-like DNA-binding domain superfamily/Winged helix DNA-binding domain"/>
    <property type="match status" value="1"/>
</dbReference>
<gene>
    <name evidence="7 11" type="primary">rpoH</name>
    <name evidence="11" type="ORF">NNL22_16285</name>
</gene>
<dbReference type="CDD" id="cd06171">
    <property type="entry name" value="Sigma70_r4"/>
    <property type="match status" value="1"/>
</dbReference>
<dbReference type="EMBL" id="CP101527">
    <property type="protein sequence ID" value="UZW74562.1"/>
    <property type="molecule type" value="Genomic_DNA"/>
</dbReference>
<dbReference type="SUPFAM" id="SSF88659">
    <property type="entry name" value="Sigma3 and sigma4 domains of RNA polymerase sigma factors"/>
    <property type="match status" value="1"/>
</dbReference>
<dbReference type="PANTHER" id="PTHR30376">
    <property type="entry name" value="SIGMA FACTOR RPOH HEAT SHOCK RELATED"/>
    <property type="match status" value="1"/>
</dbReference>
<dbReference type="InterPro" id="IPR007630">
    <property type="entry name" value="RNA_pol_sigma70_r4"/>
</dbReference>
<comment type="function">
    <text evidence="7">Sigma factors are initiation factors that promote the attachment of RNA polymerase to specific initiation sites and are then released. This sigma factor is involved in regulation of expression of heat shock genes.</text>
</comment>
<evidence type="ECO:0000256" key="4">
    <source>
        <dbReference type="ARBA" id="ARBA00023082"/>
    </source>
</evidence>
<sequence length="284" mass="32265">MGTSLQPVDMLSPGGNLESYMQAVNSIPVLSVEEERKLTENLHKEEDLEAARHLVMSHLRFVVYIAKSYSGYGLAQADLIQEGNVGLMKAVKRFNPEFGVRLVSFAVHWIKAEIHEFILRNWRIVKVATTKAQRKLFFNLRSAKKRLAWLSHEEVKAVAEDLGVEPKVVREMEGRLSSHDAAFDGGMDDDEDSAFQAPANYLEDHSHDPARRIEQENWTEDSNTRLSTAMSTLDERSQDILTQRWLSEGKATLHDLADKYGVSAERIRQLEKNAMKKVRALMEG</sequence>
<dbReference type="AlphaFoldDB" id="A0A9E8HJM2"/>
<feature type="domain" description="RNA polymerase sigma-70" evidence="10">
    <location>
        <begin position="252"/>
        <end position="278"/>
    </location>
</feature>
<organism evidence="11 12">
    <name type="scientific">Alkalimarinus sediminis</name>
    <dbReference type="NCBI Taxonomy" id="1632866"/>
    <lineage>
        <taxon>Bacteria</taxon>
        <taxon>Pseudomonadati</taxon>
        <taxon>Pseudomonadota</taxon>
        <taxon>Gammaproteobacteria</taxon>
        <taxon>Alteromonadales</taxon>
        <taxon>Alteromonadaceae</taxon>
        <taxon>Alkalimarinus</taxon>
    </lineage>
</organism>
<keyword evidence="5 7" id="KW-0238">DNA-binding</keyword>
<dbReference type="NCBIfam" id="TIGR02392">
    <property type="entry name" value="rpoH_proteo"/>
    <property type="match status" value="1"/>
</dbReference>
<dbReference type="Gene3D" id="1.20.120.1810">
    <property type="match status" value="1"/>
</dbReference>
<accession>A0A9E8HJM2</accession>
<dbReference type="GO" id="GO:0005737">
    <property type="term" value="C:cytoplasm"/>
    <property type="evidence" value="ECO:0007669"/>
    <property type="project" value="UniProtKB-SubCell"/>
</dbReference>
<dbReference type="PROSITE" id="PS00715">
    <property type="entry name" value="SIGMA70_1"/>
    <property type="match status" value="1"/>
</dbReference>
<evidence type="ECO:0000313" key="12">
    <source>
        <dbReference type="Proteomes" id="UP001164472"/>
    </source>
</evidence>
<proteinExistence type="inferred from homology"/>
<protein>
    <recommendedName>
        <fullName evidence="7 8">RNA polymerase sigma factor RpoH</fullName>
    </recommendedName>
    <alternativeName>
        <fullName evidence="7">RNA polymerase sigma-32 factor</fullName>
    </alternativeName>
</protein>
<evidence type="ECO:0000256" key="2">
    <source>
        <dbReference type="ARBA" id="ARBA00023015"/>
    </source>
</evidence>
<feature type="DNA-binding region" description="H-T-H motif" evidence="7">
    <location>
        <begin position="253"/>
        <end position="272"/>
    </location>
</feature>
<evidence type="ECO:0000256" key="1">
    <source>
        <dbReference type="ARBA" id="ARBA00022490"/>
    </source>
</evidence>
<dbReference type="InterPro" id="IPR013324">
    <property type="entry name" value="RNA_pol_sigma_r3/r4-like"/>
</dbReference>
<evidence type="ECO:0000313" key="11">
    <source>
        <dbReference type="EMBL" id="UZW74562.1"/>
    </source>
</evidence>
<dbReference type="GO" id="GO:0009408">
    <property type="term" value="P:response to heat"/>
    <property type="evidence" value="ECO:0007669"/>
    <property type="project" value="UniProtKB-UniRule"/>
</dbReference>
<evidence type="ECO:0000256" key="5">
    <source>
        <dbReference type="ARBA" id="ARBA00023125"/>
    </source>
</evidence>
<evidence type="ECO:0000256" key="7">
    <source>
        <dbReference type="HAMAP-Rule" id="MF_00961"/>
    </source>
</evidence>
<dbReference type="RefSeq" id="WP_251812648.1">
    <property type="nucleotide sequence ID" value="NZ_CP101527.1"/>
</dbReference>
<dbReference type="Proteomes" id="UP001164472">
    <property type="component" value="Chromosome"/>
</dbReference>
<evidence type="ECO:0000259" key="10">
    <source>
        <dbReference type="PROSITE" id="PS00716"/>
    </source>
</evidence>
<dbReference type="GO" id="GO:0003677">
    <property type="term" value="F:DNA binding"/>
    <property type="evidence" value="ECO:0007669"/>
    <property type="project" value="UniProtKB-UniRule"/>
</dbReference>
<evidence type="ECO:0000256" key="6">
    <source>
        <dbReference type="ARBA" id="ARBA00023163"/>
    </source>
</evidence>
<dbReference type="Pfam" id="PF04542">
    <property type="entry name" value="Sigma70_r2"/>
    <property type="match status" value="1"/>
</dbReference>
<name>A0A9E8HJM2_9ALTE</name>
<dbReference type="PRINTS" id="PR00046">
    <property type="entry name" value="SIGMA70FCT"/>
</dbReference>
<dbReference type="NCBIfam" id="TIGR02937">
    <property type="entry name" value="sigma70-ECF"/>
    <property type="match status" value="1"/>
</dbReference>
<keyword evidence="1 7" id="KW-0963">Cytoplasm</keyword>
<dbReference type="NCBIfam" id="NF005143">
    <property type="entry name" value="PRK06596.1"/>
    <property type="match status" value="1"/>
</dbReference>
<keyword evidence="6 7" id="KW-0804">Transcription</keyword>
<reference evidence="11" key="1">
    <citation type="submission" date="2022-07" db="EMBL/GenBank/DDBJ databases">
        <title>Alkalimarinus sp. nov., isolated from gut of a Alitta virens.</title>
        <authorList>
            <person name="Yang A.I."/>
            <person name="Shin N.-R."/>
        </authorList>
    </citation>
    <scope>NUCLEOTIDE SEQUENCE</scope>
    <source>
        <strain evidence="11">FA028</strain>
    </source>
</reference>
<evidence type="ECO:0000259" key="9">
    <source>
        <dbReference type="PROSITE" id="PS00715"/>
    </source>
</evidence>
<keyword evidence="12" id="KW-1185">Reference proteome</keyword>
<dbReference type="GO" id="GO:0016987">
    <property type="term" value="F:sigma factor activity"/>
    <property type="evidence" value="ECO:0007669"/>
    <property type="project" value="UniProtKB-UniRule"/>
</dbReference>
<keyword evidence="4 7" id="KW-0731">Sigma factor</keyword>
<dbReference type="InterPro" id="IPR050813">
    <property type="entry name" value="Sigma-70_Factor"/>
</dbReference>
<evidence type="ECO:0000256" key="3">
    <source>
        <dbReference type="ARBA" id="ARBA00023016"/>
    </source>
</evidence>